<dbReference type="AlphaFoldDB" id="D1PR41"/>
<name>D1PR41_9FIRM</name>
<accession>D1PR41</accession>
<dbReference type="HOGENOM" id="CLU_3318059_0_0_9"/>
<proteinExistence type="predicted"/>
<reference evidence="1" key="1">
    <citation type="submission" date="2009-12" db="EMBL/GenBank/DDBJ databases">
        <authorList>
            <person name="Weinstock G."/>
            <person name="Sodergren E."/>
            <person name="Clifton S."/>
            <person name="Fulton L."/>
            <person name="Fulton B."/>
            <person name="Courtney L."/>
            <person name="Fronick C."/>
            <person name="Harrison M."/>
            <person name="Strong C."/>
            <person name="Farmer C."/>
            <person name="Delahaunty K."/>
            <person name="Markovic C."/>
            <person name="Hall O."/>
            <person name="Minx P."/>
            <person name="Tomlinson C."/>
            <person name="Mitreva M."/>
            <person name="Nelson J."/>
            <person name="Hou S."/>
            <person name="Wollam A."/>
            <person name="Pepin K.H."/>
            <person name="Johnson M."/>
            <person name="Bhonagiri V."/>
            <person name="Nash W.E."/>
            <person name="Warren W."/>
            <person name="Chinwalla A."/>
            <person name="Mardis E.R."/>
            <person name="Wilson R.K."/>
        </authorList>
    </citation>
    <scope>NUCLEOTIDE SEQUENCE [LARGE SCALE GENOMIC DNA]</scope>
    <source>
        <strain evidence="1">DSM 15176</strain>
    </source>
</reference>
<dbReference type="STRING" id="411471.SUBVAR_06868"/>
<comment type="caution">
    <text evidence="1">The sequence shown here is derived from an EMBL/GenBank/DDBJ whole genome shotgun (WGS) entry which is preliminary data.</text>
</comment>
<organism evidence="1 2">
    <name type="scientific">Subdoligranulum variabile DSM 15176</name>
    <dbReference type="NCBI Taxonomy" id="411471"/>
    <lineage>
        <taxon>Bacteria</taxon>
        <taxon>Bacillati</taxon>
        <taxon>Bacillota</taxon>
        <taxon>Clostridia</taxon>
        <taxon>Eubacteriales</taxon>
        <taxon>Oscillospiraceae</taxon>
        <taxon>Subdoligranulum</taxon>
    </lineage>
</organism>
<evidence type="ECO:0000313" key="1">
    <source>
        <dbReference type="EMBL" id="EFB74888.1"/>
    </source>
</evidence>
<dbReference type="EMBL" id="ACBY02000054">
    <property type="protein sequence ID" value="EFB74888.1"/>
    <property type="molecule type" value="Genomic_DNA"/>
</dbReference>
<gene>
    <name evidence="1" type="ORF">SUBVAR_06868</name>
</gene>
<dbReference type="Proteomes" id="UP000003438">
    <property type="component" value="Unassembled WGS sequence"/>
</dbReference>
<evidence type="ECO:0000313" key="2">
    <source>
        <dbReference type="Proteomes" id="UP000003438"/>
    </source>
</evidence>
<protein>
    <submittedName>
        <fullName evidence="1">Uncharacterized protein</fullName>
    </submittedName>
</protein>
<sequence length="39" mass="4593">MHKHGLTDYKQNKIETILLSFPFKCNSFSRRNNLIIAIT</sequence>
<keyword evidence="2" id="KW-1185">Reference proteome</keyword>